<dbReference type="SUPFAM" id="SSF48264">
    <property type="entry name" value="Cytochrome P450"/>
    <property type="match status" value="1"/>
</dbReference>
<dbReference type="PANTHER" id="PTHR24305:SF166">
    <property type="entry name" value="CYTOCHROME P450 12A4, MITOCHONDRIAL-RELATED"/>
    <property type="match status" value="1"/>
</dbReference>
<keyword evidence="6 7" id="KW-0349">Heme</keyword>
<dbReference type="GO" id="GO:0004497">
    <property type="term" value="F:monooxygenase activity"/>
    <property type="evidence" value="ECO:0007669"/>
    <property type="project" value="UniProtKB-KW"/>
</dbReference>
<dbReference type="PANTHER" id="PTHR24305">
    <property type="entry name" value="CYTOCHROME P450"/>
    <property type="match status" value="1"/>
</dbReference>
<sequence length="595" mass="67430">MMWKTIFAVPVLYCLHSLISLLHNRSLARKTKLPYILFPVYEANLFYIALFGMRWFQYMISNWLPEGLADHIHDSMYRNRWAVKDRMAKRYGGVYLYVTPGGISCHVVDADIVEQVVRARQCFLKPVKHLEGFDMFGSSIFTAEGSQWSYHHRNTAPAFNDKNDALVWAEGIRQAKEMADYWDAMYSDPSNSVSSFVVPDAREDILKLSLNIICGAGFGVRLPFKPALTATADDAGDLFKDAATPSPGYYFTFRGVMEYMNRSMMSVFVANGILPKWIPRFTLPFLKKDFAAHKDLGNYLHALVKDAEKSESETHNLLERLVRSRRDEEEIITTKRNPGLSDAEILGNVFIFSIAGHETTATTLRFALALLAIHSDVQEKLYNELQTVMRDEPADPAEWDYATVFPRLVTPLCILLETLRLYPPVPSIPKLTASSGADITCNDEIHHLPPEVRVNLNSNALHYSERYWGTDASVFNPSRWDKRNAESYLARNDDVQGLSGPGLESNEIHKPERGAYIPFSDGMRGCIGRKFAQVEFIATLAVLFREYRVSLANLPGESTDDARRRVEKALRESSALLTLAIMEEVPLSFRRRGVA</sequence>
<keyword evidence="8" id="KW-0812">Transmembrane</keyword>
<keyword evidence="8" id="KW-0472">Membrane</keyword>
<evidence type="ECO:0008006" key="11">
    <source>
        <dbReference type="Google" id="ProtNLM"/>
    </source>
</evidence>
<evidence type="ECO:0000313" key="10">
    <source>
        <dbReference type="Proteomes" id="UP000184356"/>
    </source>
</evidence>
<evidence type="ECO:0000256" key="7">
    <source>
        <dbReference type="RuleBase" id="RU000461"/>
    </source>
</evidence>
<dbReference type="InterPro" id="IPR036396">
    <property type="entry name" value="Cyt_P450_sf"/>
</dbReference>
<evidence type="ECO:0000256" key="2">
    <source>
        <dbReference type="ARBA" id="ARBA00010617"/>
    </source>
</evidence>
<evidence type="ECO:0000256" key="1">
    <source>
        <dbReference type="ARBA" id="ARBA00001971"/>
    </source>
</evidence>
<keyword evidence="8" id="KW-1133">Transmembrane helix</keyword>
<dbReference type="VEuPathDB" id="FungiDB:ASPSYDRAFT_92995"/>
<dbReference type="RefSeq" id="XP_040698767.1">
    <property type="nucleotide sequence ID" value="XM_040852762.1"/>
</dbReference>
<keyword evidence="5 6" id="KW-0408">Iron</keyword>
<evidence type="ECO:0000256" key="4">
    <source>
        <dbReference type="ARBA" id="ARBA00023002"/>
    </source>
</evidence>
<feature type="transmembrane region" description="Helical" evidence="8">
    <location>
        <begin position="35"/>
        <end position="56"/>
    </location>
</feature>
<evidence type="ECO:0000313" key="9">
    <source>
        <dbReference type="EMBL" id="OJJ54961.1"/>
    </source>
</evidence>
<dbReference type="Proteomes" id="UP000184356">
    <property type="component" value="Unassembled WGS sequence"/>
</dbReference>
<dbReference type="PRINTS" id="PR00385">
    <property type="entry name" value="P450"/>
</dbReference>
<dbReference type="InterPro" id="IPR017972">
    <property type="entry name" value="Cyt_P450_CS"/>
</dbReference>
<evidence type="ECO:0000256" key="6">
    <source>
        <dbReference type="PIRSR" id="PIRSR602401-1"/>
    </source>
</evidence>
<comment type="cofactor">
    <cofactor evidence="1 6">
        <name>heme</name>
        <dbReference type="ChEBI" id="CHEBI:30413"/>
    </cofactor>
</comment>
<accession>A0A1L9T6G7</accession>
<protein>
    <recommendedName>
        <fullName evidence="11">Cytochrome P450</fullName>
    </recommendedName>
</protein>
<dbReference type="GO" id="GO:0005506">
    <property type="term" value="F:iron ion binding"/>
    <property type="evidence" value="ECO:0007669"/>
    <property type="project" value="InterPro"/>
</dbReference>
<organism evidence="9 10">
    <name type="scientific">Aspergillus sydowii CBS 593.65</name>
    <dbReference type="NCBI Taxonomy" id="1036612"/>
    <lineage>
        <taxon>Eukaryota</taxon>
        <taxon>Fungi</taxon>
        <taxon>Dikarya</taxon>
        <taxon>Ascomycota</taxon>
        <taxon>Pezizomycotina</taxon>
        <taxon>Eurotiomycetes</taxon>
        <taxon>Eurotiomycetidae</taxon>
        <taxon>Eurotiales</taxon>
        <taxon>Aspergillaceae</taxon>
        <taxon>Aspergillus</taxon>
        <taxon>Aspergillus subgen. Nidulantes</taxon>
    </lineage>
</organism>
<keyword evidence="7" id="KW-0503">Monooxygenase</keyword>
<keyword evidence="10" id="KW-1185">Reference proteome</keyword>
<dbReference type="GeneID" id="63768835"/>
<dbReference type="CDD" id="cd11070">
    <property type="entry name" value="CYP56-like"/>
    <property type="match status" value="1"/>
</dbReference>
<dbReference type="STRING" id="1036612.A0A1L9T6G7"/>
<keyword evidence="3 6" id="KW-0479">Metal-binding</keyword>
<dbReference type="GO" id="GO:0020037">
    <property type="term" value="F:heme binding"/>
    <property type="evidence" value="ECO:0007669"/>
    <property type="project" value="InterPro"/>
</dbReference>
<gene>
    <name evidence="9" type="ORF">ASPSYDRAFT_92995</name>
</gene>
<dbReference type="AlphaFoldDB" id="A0A1L9T6G7"/>
<comment type="similarity">
    <text evidence="2 7">Belongs to the cytochrome P450 family.</text>
</comment>
<dbReference type="EMBL" id="KV878593">
    <property type="protein sequence ID" value="OJJ54961.1"/>
    <property type="molecule type" value="Genomic_DNA"/>
</dbReference>
<proteinExistence type="inferred from homology"/>
<evidence type="ECO:0000256" key="3">
    <source>
        <dbReference type="ARBA" id="ARBA00022723"/>
    </source>
</evidence>
<dbReference type="OrthoDB" id="1470350at2759"/>
<dbReference type="GO" id="GO:0044550">
    <property type="term" value="P:secondary metabolite biosynthetic process"/>
    <property type="evidence" value="ECO:0007669"/>
    <property type="project" value="UniProtKB-ARBA"/>
</dbReference>
<dbReference type="PRINTS" id="PR00463">
    <property type="entry name" value="EP450I"/>
</dbReference>
<keyword evidence="4 7" id="KW-0560">Oxidoreductase</keyword>
<dbReference type="Gene3D" id="1.10.630.10">
    <property type="entry name" value="Cytochrome P450"/>
    <property type="match status" value="1"/>
</dbReference>
<feature type="transmembrane region" description="Helical" evidence="8">
    <location>
        <begin position="6"/>
        <end position="23"/>
    </location>
</feature>
<evidence type="ECO:0000256" key="8">
    <source>
        <dbReference type="SAM" id="Phobius"/>
    </source>
</evidence>
<dbReference type="InterPro" id="IPR002401">
    <property type="entry name" value="Cyt_P450_E_grp-I"/>
</dbReference>
<name>A0A1L9T6G7_9EURO</name>
<dbReference type="InterPro" id="IPR050121">
    <property type="entry name" value="Cytochrome_P450_monoxygenase"/>
</dbReference>
<dbReference type="Pfam" id="PF00067">
    <property type="entry name" value="p450"/>
    <property type="match status" value="1"/>
</dbReference>
<evidence type="ECO:0000256" key="5">
    <source>
        <dbReference type="ARBA" id="ARBA00023004"/>
    </source>
</evidence>
<dbReference type="InterPro" id="IPR001128">
    <property type="entry name" value="Cyt_P450"/>
</dbReference>
<dbReference type="PROSITE" id="PS00086">
    <property type="entry name" value="CYTOCHROME_P450"/>
    <property type="match status" value="1"/>
</dbReference>
<feature type="binding site" description="axial binding residue" evidence="6">
    <location>
        <position position="526"/>
    </location>
    <ligand>
        <name>heme</name>
        <dbReference type="ChEBI" id="CHEBI:30413"/>
    </ligand>
    <ligandPart>
        <name>Fe</name>
        <dbReference type="ChEBI" id="CHEBI:18248"/>
    </ligandPart>
</feature>
<reference evidence="10" key="1">
    <citation type="journal article" date="2017" name="Genome Biol.">
        <title>Comparative genomics reveals high biological diversity and specific adaptations in the industrially and medically important fungal genus Aspergillus.</title>
        <authorList>
            <person name="de Vries R.P."/>
            <person name="Riley R."/>
            <person name="Wiebenga A."/>
            <person name="Aguilar-Osorio G."/>
            <person name="Amillis S."/>
            <person name="Uchima C.A."/>
            <person name="Anderluh G."/>
            <person name="Asadollahi M."/>
            <person name="Askin M."/>
            <person name="Barry K."/>
            <person name="Battaglia E."/>
            <person name="Bayram O."/>
            <person name="Benocci T."/>
            <person name="Braus-Stromeyer S.A."/>
            <person name="Caldana C."/>
            <person name="Canovas D."/>
            <person name="Cerqueira G.C."/>
            <person name="Chen F."/>
            <person name="Chen W."/>
            <person name="Choi C."/>
            <person name="Clum A."/>
            <person name="Dos Santos R.A."/>
            <person name="Damasio A.R."/>
            <person name="Diallinas G."/>
            <person name="Emri T."/>
            <person name="Fekete E."/>
            <person name="Flipphi M."/>
            <person name="Freyberg S."/>
            <person name="Gallo A."/>
            <person name="Gournas C."/>
            <person name="Habgood R."/>
            <person name="Hainaut M."/>
            <person name="Harispe M.L."/>
            <person name="Henrissat B."/>
            <person name="Hilden K.S."/>
            <person name="Hope R."/>
            <person name="Hossain A."/>
            <person name="Karabika E."/>
            <person name="Karaffa L."/>
            <person name="Karanyi Z."/>
            <person name="Krasevec N."/>
            <person name="Kuo A."/>
            <person name="Kusch H."/>
            <person name="LaButti K."/>
            <person name="Lagendijk E.L."/>
            <person name="Lapidus A."/>
            <person name="Levasseur A."/>
            <person name="Lindquist E."/>
            <person name="Lipzen A."/>
            <person name="Logrieco A.F."/>
            <person name="MacCabe A."/>
            <person name="Maekelae M.R."/>
            <person name="Malavazi I."/>
            <person name="Melin P."/>
            <person name="Meyer V."/>
            <person name="Mielnichuk N."/>
            <person name="Miskei M."/>
            <person name="Molnar A.P."/>
            <person name="Mule G."/>
            <person name="Ngan C.Y."/>
            <person name="Orejas M."/>
            <person name="Orosz E."/>
            <person name="Ouedraogo J.P."/>
            <person name="Overkamp K.M."/>
            <person name="Park H.-S."/>
            <person name="Perrone G."/>
            <person name="Piumi F."/>
            <person name="Punt P.J."/>
            <person name="Ram A.F."/>
            <person name="Ramon A."/>
            <person name="Rauscher S."/>
            <person name="Record E."/>
            <person name="Riano-Pachon D.M."/>
            <person name="Robert V."/>
            <person name="Roehrig J."/>
            <person name="Ruller R."/>
            <person name="Salamov A."/>
            <person name="Salih N.S."/>
            <person name="Samson R.A."/>
            <person name="Sandor E."/>
            <person name="Sanguinetti M."/>
            <person name="Schuetze T."/>
            <person name="Sepcic K."/>
            <person name="Shelest E."/>
            <person name="Sherlock G."/>
            <person name="Sophianopoulou V."/>
            <person name="Squina F.M."/>
            <person name="Sun H."/>
            <person name="Susca A."/>
            <person name="Todd R.B."/>
            <person name="Tsang A."/>
            <person name="Unkles S.E."/>
            <person name="van de Wiele N."/>
            <person name="van Rossen-Uffink D."/>
            <person name="Oliveira J.V."/>
            <person name="Vesth T.C."/>
            <person name="Visser J."/>
            <person name="Yu J.-H."/>
            <person name="Zhou M."/>
            <person name="Andersen M.R."/>
            <person name="Archer D.B."/>
            <person name="Baker S.E."/>
            <person name="Benoit I."/>
            <person name="Brakhage A.A."/>
            <person name="Braus G.H."/>
            <person name="Fischer R."/>
            <person name="Frisvad J.C."/>
            <person name="Goldman G.H."/>
            <person name="Houbraken J."/>
            <person name="Oakley B."/>
            <person name="Pocsi I."/>
            <person name="Scazzocchio C."/>
            <person name="Seiboth B."/>
            <person name="vanKuyk P.A."/>
            <person name="Wortman J."/>
            <person name="Dyer P.S."/>
            <person name="Grigoriev I.V."/>
        </authorList>
    </citation>
    <scope>NUCLEOTIDE SEQUENCE [LARGE SCALE GENOMIC DNA]</scope>
    <source>
        <strain evidence="10">CBS 593.65</strain>
    </source>
</reference>
<dbReference type="GO" id="GO:0016705">
    <property type="term" value="F:oxidoreductase activity, acting on paired donors, with incorporation or reduction of molecular oxygen"/>
    <property type="evidence" value="ECO:0007669"/>
    <property type="project" value="InterPro"/>
</dbReference>